<feature type="non-terminal residue" evidence="1">
    <location>
        <position position="1"/>
    </location>
</feature>
<dbReference type="Proteomes" id="UP000789570">
    <property type="component" value="Unassembled WGS sequence"/>
</dbReference>
<gene>
    <name evidence="1" type="ORF">FCALED_LOCUS14464</name>
</gene>
<accession>A0A9N9NCI5</accession>
<evidence type="ECO:0000313" key="1">
    <source>
        <dbReference type="EMBL" id="CAG8722530.1"/>
    </source>
</evidence>
<name>A0A9N9NCI5_9GLOM</name>
<reference evidence="1" key="1">
    <citation type="submission" date="2021-06" db="EMBL/GenBank/DDBJ databases">
        <authorList>
            <person name="Kallberg Y."/>
            <person name="Tangrot J."/>
            <person name="Rosling A."/>
        </authorList>
    </citation>
    <scope>NUCLEOTIDE SEQUENCE</scope>
    <source>
        <strain evidence="1">UK204</strain>
    </source>
</reference>
<organism evidence="1 2">
    <name type="scientific">Funneliformis caledonium</name>
    <dbReference type="NCBI Taxonomy" id="1117310"/>
    <lineage>
        <taxon>Eukaryota</taxon>
        <taxon>Fungi</taxon>
        <taxon>Fungi incertae sedis</taxon>
        <taxon>Mucoromycota</taxon>
        <taxon>Glomeromycotina</taxon>
        <taxon>Glomeromycetes</taxon>
        <taxon>Glomerales</taxon>
        <taxon>Glomeraceae</taxon>
        <taxon>Funneliformis</taxon>
    </lineage>
</organism>
<keyword evidence="2" id="KW-1185">Reference proteome</keyword>
<evidence type="ECO:0000313" key="2">
    <source>
        <dbReference type="Proteomes" id="UP000789570"/>
    </source>
</evidence>
<protein>
    <submittedName>
        <fullName evidence="1">4596_t:CDS:1</fullName>
    </submittedName>
</protein>
<proteinExistence type="predicted"/>
<comment type="caution">
    <text evidence="1">The sequence shown here is derived from an EMBL/GenBank/DDBJ whole genome shotgun (WGS) entry which is preliminary data.</text>
</comment>
<sequence length="86" mass="9905">AESAGPRTHPDFEIESQQFQVQLRKAGFLNKDNRYIESLDGYNKLSEEMKSFSIIAQTQRINYIKEKLSSKKQLVTRSIPVTIDEA</sequence>
<dbReference type="OrthoDB" id="2407615at2759"/>
<dbReference type="EMBL" id="CAJVPQ010010461">
    <property type="protein sequence ID" value="CAG8722530.1"/>
    <property type="molecule type" value="Genomic_DNA"/>
</dbReference>
<dbReference type="AlphaFoldDB" id="A0A9N9NCI5"/>